<organism evidence="1 2">
    <name type="scientific">Candidatus Planktophila limnetica</name>
    <dbReference type="NCBI Taxonomy" id="573600"/>
    <lineage>
        <taxon>Bacteria</taxon>
        <taxon>Bacillati</taxon>
        <taxon>Actinomycetota</taxon>
        <taxon>Actinomycetes</taxon>
        <taxon>Candidatus Nanopelagicales</taxon>
        <taxon>Candidatus Nanopelagicaceae</taxon>
        <taxon>Candidatus Planktophila</taxon>
    </lineage>
</organism>
<dbReference type="OrthoDB" id="9812156at2"/>
<gene>
    <name evidence="1" type="ORF">PHILAsVB114_06045</name>
</gene>
<dbReference type="Gene3D" id="3.30.70.2330">
    <property type="match status" value="1"/>
</dbReference>
<proteinExistence type="predicted"/>
<keyword evidence="2" id="KW-1185">Reference proteome</keyword>
<dbReference type="Proteomes" id="UP000217221">
    <property type="component" value="Chromosome"/>
</dbReference>
<protein>
    <submittedName>
        <fullName evidence="1">Uncharacterized protein</fullName>
    </submittedName>
</protein>
<reference evidence="1 2" key="1">
    <citation type="submission" date="2016-07" db="EMBL/GenBank/DDBJ databases">
        <title>High microdiversification within the ubiquitous acI lineage of Actinobacteria.</title>
        <authorList>
            <person name="Neuenschwander S.M."/>
            <person name="Salcher M."/>
            <person name="Ghai R."/>
            <person name="Pernthaler J."/>
        </authorList>
    </citation>
    <scope>NUCLEOTIDE SEQUENCE [LARGE SCALE GENOMIC DNA]</scope>
    <source>
        <strain evidence="1">MMS-VB-114</strain>
    </source>
</reference>
<dbReference type="AlphaFoldDB" id="A0A249LGX1"/>
<evidence type="ECO:0000313" key="1">
    <source>
        <dbReference type="EMBL" id="ASY28166.1"/>
    </source>
</evidence>
<evidence type="ECO:0000313" key="2">
    <source>
        <dbReference type="Proteomes" id="UP000217221"/>
    </source>
</evidence>
<name>A0A249LGX1_9ACTN</name>
<dbReference type="EMBL" id="CP016782">
    <property type="protein sequence ID" value="ASY28166.1"/>
    <property type="molecule type" value="Genomic_DNA"/>
</dbReference>
<dbReference type="KEGG" id="plim:PHILAsVB114_06045"/>
<sequence length="189" mass="21277">MGWFKKELPEKNFSIKFDAKYVPNLIEMVRNAPGKYVPTLSLEFPEKTCQDIDDSISMHQSIGNVLYSENKQFLDVVGESFHTDALKIVVDAVGLENWMAGFLLPEPLNPFDPNAVSVVLIWKHKKDKEYNCQIVGHLAKEQAKEVHKKIVKCLETGEVIPVLAMIKGGTEDQPNFGLLARAMTDAVKF</sequence>
<accession>A0A249LGX1</accession>
<dbReference type="RefSeq" id="WP_095698472.1">
    <property type="nucleotide sequence ID" value="NZ_CP016782.1"/>
</dbReference>